<comment type="caution">
    <text evidence="11">The sequence shown here is derived from an EMBL/GenBank/DDBJ whole genome shotgun (WGS) entry which is preliminary data.</text>
</comment>
<evidence type="ECO:0000256" key="9">
    <source>
        <dbReference type="SAM" id="Phobius"/>
    </source>
</evidence>
<evidence type="ECO:0000256" key="1">
    <source>
        <dbReference type="ARBA" id="ARBA00004651"/>
    </source>
</evidence>
<comment type="subcellular location">
    <subcellularLocation>
        <location evidence="1">Cell membrane</location>
        <topology evidence="1">Multi-pass membrane protein</topology>
    </subcellularLocation>
    <subcellularLocation>
        <location evidence="8">Membrane</location>
        <topology evidence="8">Multi-pass membrane protein</topology>
    </subcellularLocation>
</comment>
<evidence type="ECO:0000256" key="6">
    <source>
        <dbReference type="ARBA" id="ARBA00022989"/>
    </source>
</evidence>
<dbReference type="Proteomes" id="UP000295832">
    <property type="component" value="Unassembled WGS sequence"/>
</dbReference>
<gene>
    <name evidence="11" type="ORF">C7959_103153</name>
</gene>
<dbReference type="RefSeq" id="WP_134114994.1">
    <property type="nucleotide sequence ID" value="NZ_SOEG01000003.1"/>
</dbReference>
<keyword evidence="5 8" id="KW-0653">Protein transport</keyword>
<keyword evidence="2 8" id="KW-0813">Transport</keyword>
<feature type="transmembrane region" description="Helical" evidence="9">
    <location>
        <begin position="150"/>
        <end position="176"/>
    </location>
</feature>
<evidence type="ECO:0000256" key="8">
    <source>
        <dbReference type="RuleBase" id="RU004057"/>
    </source>
</evidence>
<evidence type="ECO:0000256" key="4">
    <source>
        <dbReference type="ARBA" id="ARBA00022692"/>
    </source>
</evidence>
<feature type="transmembrane region" description="Helical" evidence="9">
    <location>
        <begin position="12"/>
        <end position="32"/>
    </location>
</feature>
<comment type="similarity">
    <text evidence="8">Belongs to the exbB/tolQ family.</text>
</comment>
<evidence type="ECO:0000256" key="7">
    <source>
        <dbReference type="ARBA" id="ARBA00023136"/>
    </source>
</evidence>
<dbReference type="GO" id="GO:0017038">
    <property type="term" value="P:protein import"/>
    <property type="evidence" value="ECO:0007669"/>
    <property type="project" value="TreeGrafter"/>
</dbReference>
<evidence type="ECO:0000313" key="11">
    <source>
        <dbReference type="EMBL" id="TDX53300.1"/>
    </source>
</evidence>
<dbReference type="GO" id="GO:0005886">
    <property type="term" value="C:plasma membrane"/>
    <property type="evidence" value="ECO:0007669"/>
    <property type="project" value="UniProtKB-SubCell"/>
</dbReference>
<reference evidence="11 12" key="1">
    <citation type="submission" date="2019-03" db="EMBL/GenBank/DDBJ databases">
        <title>Subsurface microbial communities from deep shales in Ohio and West Virginia, USA.</title>
        <authorList>
            <person name="Wrighton K."/>
        </authorList>
    </citation>
    <scope>NUCLEOTIDE SEQUENCE [LARGE SCALE GENOMIC DNA]</scope>
    <source>
        <strain evidence="11 12">MSL 6dP</strain>
    </source>
</reference>
<dbReference type="PANTHER" id="PTHR30625">
    <property type="entry name" value="PROTEIN TOLQ"/>
    <property type="match status" value="1"/>
</dbReference>
<name>A0A4R8H3G6_9FIRM</name>
<dbReference type="PANTHER" id="PTHR30625:SF15">
    <property type="entry name" value="BIOPOLYMER TRANSPORT PROTEIN EXBB"/>
    <property type="match status" value="1"/>
</dbReference>
<keyword evidence="6 9" id="KW-1133">Transmembrane helix</keyword>
<keyword evidence="7 9" id="KW-0472">Membrane</keyword>
<dbReference type="Pfam" id="PF01618">
    <property type="entry name" value="MotA_ExbB"/>
    <property type="match status" value="1"/>
</dbReference>
<dbReference type="InterPro" id="IPR050790">
    <property type="entry name" value="ExbB/TolQ_transport"/>
</dbReference>
<proteinExistence type="inferred from homology"/>
<evidence type="ECO:0000256" key="2">
    <source>
        <dbReference type="ARBA" id="ARBA00022448"/>
    </source>
</evidence>
<evidence type="ECO:0000256" key="5">
    <source>
        <dbReference type="ARBA" id="ARBA00022927"/>
    </source>
</evidence>
<dbReference type="AlphaFoldDB" id="A0A4R8H3G6"/>
<keyword evidence="12" id="KW-1185">Reference proteome</keyword>
<accession>A0A4R8H3G6</accession>
<evidence type="ECO:0000256" key="3">
    <source>
        <dbReference type="ARBA" id="ARBA00022475"/>
    </source>
</evidence>
<dbReference type="InterPro" id="IPR002898">
    <property type="entry name" value="MotA_ExbB_proton_chnl"/>
</dbReference>
<keyword evidence="3" id="KW-1003">Cell membrane</keyword>
<feature type="transmembrane region" description="Helical" evidence="9">
    <location>
        <begin position="109"/>
        <end position="130"/>
    </location>
</feature>
<dbReference type="EMBL" id="SOEG01000003">
    <property type="protein sequence ID" value="TDX53300.1"/>
    <property type="molecule type" value="Genomic_DNA"/>
</dbReference>
<feature type="domain" description="MotA/TolQ/ExbB proton channel" evidence="10">
    <location>
        <begin position="70"/>
        <end position="187"/>
    </location>
</feature>
<keyword evidence="4 9" id="KW-0812">Transmembrane</keyword>
<evidence type="ECO:0000313" key="12">
    <source>
        <dbReference type="Proteomes" id="UP000295832"/>
    </source>
</evidence>
<sequence>MLDILREGGITVIPLLICSIVGLAVSLERLIYLKKAKGNNFRLIEKVKLKLNRGKINEVSEIISQESGVIAGILEEGIKYYGQEKQELRSNLEIVGQTEIKKMEKRLGVLDLIATIAPLLGLLGTVLGIIDSFNILAGAQGMASPSALSSGIAQALISTALGLVVAIPIMLVYTYLLGLIQDRIDEINRCFVDLVELLGQGGNDVQV</sequence>
<evidence type="ECO:0000259" key="10">
    <source>
        <dbReference type="Pfam" id="PF01618"/>
    </source>
</evidence>
<organism evidence="11 12">
    <name type="scientific">Orenia marismortui</name>
    <dbReference type="NCBI Taxonomy" id="46469"/>
    <lineage>
        <taxon>Bacteria</taxon>
        <taxon>Bacillati</taxon>
        <taxon>Bacillota</taxon>
        <taxon>Clostridia</taxon>
        <taxon>Halanaerobiales</taxon>
        <taxon>Halobacteroidaceae</taxon>
        <taxon>Orenia</taxon>
    </lineage>
</organism>
<protein>
    <submittedName>
        <fullName evidence="11">Outer membrane transport energization protein ExbB</fullName>
    </submittedName>
</protein>
<dbReference type="STRING" id="926561.GCA_000379025_01819"/>